<evidence type="ECO:0000313" key="1">
    <source>
        <dbReference type="EMBL" id="KIK72401.1"/>
    </source>
</evidence>
<name>A0A0D0CNS0_9AGAM</name>
<reference evidence="1 2" key="1">
    <citation type="submission" date="2014-04" db="EMBL/GenBank/DDBJ databases">
        <authorList>
            <consortium name="DOE Joint Genome Institute"/>
            <person name="Kuo A."/>
            <person name="Kohler A."/>
            <person name="Jargeat P."/>
            <person name="Nagy L.G."/>
            <person name="Floudas D."/>
            <person name="Copeland A."/>
            <person name="Barry K.W."/>
            <person name="Cichocki N."/>
            <person name="Veneault-Fourrey C."/>
            <person name="LaButti K."/>
            <person name="Lindquist E.A."/>
            <person name="Lipzen A."/>
            <person name="Lundell T."/>
            <person name="Morin E."/>
            <person name="Murat C."/>
            <person name="Sun H."/>
            <person name="Tunlid A."/>
            <person name="Henrissat B."/>
            <person name="Grigoriev I.V."/>
            <person name="Hibbett D.S."/>
            <person name="Martin F."/>
            <person name="Nordberg H.P."/>
            <person name="Cantor M.N."/>
            <person name="Hua S.X."/>
        </authorList>
    </citation>
    <scope>NUCLEOTIDE SEQUENCE [LARGE SCALE GENOMIC DNA]</scope>
    <source>
        <strain evidence="1 2">Ve08.2h10</strain>
    </source>
</reference>
<dbReference type="InParanoid" id="A0A0D0CNS0"/>
<dbReference type="Proteomes" id="UP000054538">
    <property type="component" value="Unassembled WGS sequence"/>
</dbReference>
<accession>A0A0D0CNS0</accession>
<dbReference type="AlphaFoldDB" id="A0A0D0CNS0"/>
<keyword evidence="2" id="KW-1185">Reference proteome</keyword>
<dbReference type="OrthoDB" id="3257623at2759"/>
<organism evidence="1 2">
    <name type="scientific">Paxillus rubicundulus Ve08.2h10</name>
    <dbReference type="NCBI Taxonomy" id="930991"/>
    <lineage>
        <taxon>Eukaryota</taxon>
        <taxon>Fungi</taxon>
        <taxon>Dikarya</taxon>
        <taxon>Basidiomycota</taxon>
        <taxon>Agaricomycotina</taxon>
        <taxon>Agaricomycetes</taxon>
        <taxon>Agaricomycetidae</taxon>
        <taxon>Boletales</taxon>
        <taxon>Paxilineae</taxon>
        <taxon>Paxillaceae</taxon>
        <taxon>Paxillus</taxon>
    </lineage>
</organism>
<dbReference type="EMBL" id="KN830873">
    <property type="protein sequence ID" value="KIK72401.1"/>
    <property type="molecule type" value="Genomic_DNA"/>
</dbReference>
<feature type="non-terminal residue" evidence="1">
    <location>
        <position position="117"/>
    </location>
</feature>
<reference evidence="2" key="2">
    <citation type="submission" date="2015-01" db="EMBL/GenBank/DDBJ databases">
        <title>Evolutionary Origins and Diversification of the Mycorrhizal Mutualists.</title>
        <authorList>
            <consortium name="DOE Joint Genome Institute"/>
            <consortium name="Mycorrhizal Genomics Consortium"/>
            <person name="Kohler A."/>
            <person name="Kuo A."/>
            <person name="Nagy L.G."/>
            <person name="Floudas D."/>
            <person name="Copeland A."/>
            <person name="Barry K.W."/>
            <person name="Cichocki N."/>
            <person name="Veneault-Fourrey C."/>
            <person name="LaButti K."/>
            <person name="Lindquist E.A."/>
            <person name="Lipzen A."/>
            <person name="Lundell T."/>
            <person name="Morin E."/>
            <person name="Murat C."/>
            <person name="Riley R."/>
            <person name="Ohm R."/>
            <person name="Sun H."/>
            <person name="Tunlid A."/>
            <person name="Henrissat B."/>
            <person name="Grigoriev I.V."/>
            <person name="Hibbett D.S."/>
            <person name="Martin F."/>
        </authorList>
    </citation>
    <scope>NUCLEOTIDE SEQUENCE [LARGE SCALE GENOMIC DNA]</scope>
    <source>
        <strain evidence="2">Ve08.2h10</strain>
    </source>
</reference>
<protein>
    <submittedName>
        <fullName evidence="1">Unplaced genomic scaffold scaffold_6051, whole genome shotgun sequence</fullName>
    </submittedName>
</protein>
<sequence>MSPHAICKTVKTIDDRFKTLQPQVVGRWIDCSGMKPKWHDTVIAHVNQGHVPSSTTTQHNILSPYPQVVQAIVEQLRTLCLASIAHNASRCCGIIVAQLQHHVSQIFSTKSPDGSMF</sequence>
<dbReference type="HOGENOM" id="CLU_154029_0_0_1"/>
<evidence type="ECO:0000313" key="2">
    <source>
        <dbReference type="Proteomes" id="UP000054538"/>
    </source>
</evidence>
<proteinExistence type="predicted"/>
<gene>
    <name evidence="1" type="ORF">PAXRUDRAFT_799035</name>
</gene>